<feature type="region of interest" description="Disordered" evidence="1">
    <location>
        <begin position="29"/>
        <end position="60"/>
    </location>
</feature>
<sequence>MNCARDKYKATQFQSSIERVSQSQLDCSELSRSPSDCSELSRSPSDCSELSRSSSDCSEVSRSQSDCSEVSRSQSYIILKTAVQNVSMQVEYVSDKIKSVRIAENTDGFQEYQIDNMFRRKSDIFVSNVFLEIINSTQNFAFLNCNYSPYYNDKVFYGFTMSDTEDQSFTNILEILDFKLKGFQSNCSIKQWLLIEIIDLNIDNIHVNTIYGEKPLRIIIQKIQQTNDFELILWYQNIILKTFIKLLNDRIIKYLNLHKLPFDKSILHKLNKIFNLLFEYDNLPKTLRKCIKESRNEIHITSNNNGIYNTCLSDYVDENQKEFEIVISDVRDSMTSPKQKLKNFLRNIMDVFDSFTCFFQLYQLLNHEFNSYFYIPYIKTHKKINDFIRAINNQSTQPPSVTNVYDKYFGCCRYAKGLYQACFEVTVKLNNSSMESIDELEKLFLEADAILTKVEQFIVQVIREVDFSFVTILYQILPLLQISKTQLFKTKNLYDSVRLVHVIMNLLNDYGLEFCKPPDFNFMLFNNMEFGSIGRLKMIFSEIEKSVTDIKKFHNQYVQSVHSLQAVYTAYYQNERYLSSYDEIIKVYWKGDATSLKSICEFTIKNITLHPYKLYKFYDLYFSFTLAVLYFEIDSLRKDIVENITDGLCSEFNQLLNNYPIENLFPDKFDETSHRLNLFIITILSTKKCKISETDIDEVYNDLPLDERYSRLQTDIKQDLQSLDLQILFELAPVNHTPYTICQQDNTPSKPKECKISFKKLISQPKKPEKSTSLTKIDNQEMSALAIILSAIQAAMDGFQV</sequence>
<accession>A0A5E4MUS9</accession>
<organism evidence="2 3">
    <name type="scientific">Cinara cedri</name>
    <dbReference type="NCBI Taxonomy" id="506608"/>
    <lineage>
        <taxon>Eukaryota</taxon>
        <taxon>Metazoa</taxon>
        <taxon>Ecdysozoa</taxon>
        <taxon>Arthropoda</taxon>
        <taxon>Hexapoda</taxon>
        <taxon>Insecta</taxon>
        <taxon>Pterygota</taxon>
        <taxon>Neoptera</taxon>
        <taxon>Paraneoptera</taxon>
        <taxon>Hemiptera</taxon>
        <taxon>Sternorrhyncha</taxon>
        <taxon>Aphidomorpha</taxon>
        <taxon>Aphidoidea</taxon>
        <taxon>Aphididae</taxon>
        <taxon>Lachninae</taxon>
        <taxon>Cinara</taxon>
    </lineage>
</organism>
<keyword evidence="3" id="KW-1185">Reference proteome</keyword>
<proteinExistence type="predicted"/>
<feature type="compositionally biased region" description="Polar residues" evidence="1">
    <location>
        <begin position="29"/>
        <end position="38"/>
    </location>
</feature>
<feature type="compositionally biased region" description="Low complexity" evidence="1">
    <location>
        <begin position="40"/>
        <end position="60"/>
    </location>
</feature>
<evidence type="ECO:0000313" key="2">
    <source>
        <dbReference type="EMBL" id="VVC35978.1"/>
    </source>
</evidence>
<dbReference type="OrthoDB" id="6625707at2759"/>
<reference evidence="2 3" key="1">
    <citation type="submission" date="2019-08" db="EMBL/GenBank/DDBJ databases">
        <authorList>
            <person name="Alioto T."/>
            <person name="Alioto T."/>
            <person name="Gomez Garrido J."/>
        </authorList>
    </citation>
    <scope>NUCLEOTIDE SEQUENCE [LARGE SCALE GENOMIC DNA]</scope>
</reference>
<evidence type="ECO:0000313" key="3">
    <source>
        <dbReference type="Proteomes" id="UP000325440"/>
    </source>
</evidence>
<dbReference type="Proteomes" id="UP000325440">
    <property type="component" value="Unassembled WGS sequence"/>
</dbReference>
<protein>
    <submittedName>
        <fullName evidence="2">Uncharacterized protein</fullName>
    </submittedName>
</protein>
<dbReference type="AlphaFoldDB" id="A0A5E4MUS9"/>
<gene>
    <name evidence="2" type="ORF">CINCED_3A004514</name>
</gene>
<dbReference type="EMBL" id="CABPRJ010001429">
    <property type="protein sequence ID" value="VVC35978.1"/>
    <property type="molecule type" value="Genomic_DNA"/>
</dbReference>
<evidence type="ECO:0000256" key="1">
    <source>
        <dbReference type="SAM" id="MobiDB-lite"/>
    </source>
</evidence>
<name>A0A5E4MUS9_9HEMI</name>